<dbReference type="EMBL" id="CALNXK010000125">
    <property type="protein sequence ID" value="CAH3163107.1"/>
    <property type="molecule type" value="Genomic_DNA"/>
</dbReference>
<feature type="non-terminal residue" evidence="2">
    <location>
        <position position="691"/>
    </location>
</feature>
<accession>A0ABN8QET2</accession>
<feature type="region of interest" description="Disordered" evidence="1">
    <location>
        <begin position="668"/>
        <end position="691"/>
    </location>
</feature>
<evidence type="ECO:0000313" key="2">
    <source>
        <dbReference type="EMBL" id="CAH3163107.1"/>
    </source>
</evidence>
<dbReference type="Proteomes" id="UP001159405">
    <property type="component" value="Unassembled WGS sequence"/>
</dbReference>
<comment type="caution">
    <text evidence="2">The sequence shown here is derived from an EMBL/GenBank/DDBJ whole genome shotgun (WGS) entry which is preliminary data.</text>
</comment>
<sequence length="691" mass="80593">MINNRYIVHFKLHPFQEAALDGLKAANPDRRFWLKLDATDMKECLMESVKGVWNGDVDLGDGKLKELPSEYETRVQSFKLMQKARERRESEEALQKRLDELEVDRDFLVAGLNNAVEDYRKKYNNNTTSEQSLKNANWEVVEHQTLLQQAQSLSTKTVLASLNPTTCTNRLFLQATAIVKDLKVDQFLRNLFKKKRTAASHVLVFMLSDERRLQKPYAFPIRYIPYKTLKDQYVRVVSNGDFCSLRTRGETRALHTWQFIHDVKEAVKKMSKTTLLEMLKTTHMDVHSTPQTAANHPAIPGEVILRLHNLRFAEGMTLEDAVTVIRGGLLPDGYEPYPFRKNTPESLLDKLRSIVATYMYSHTIKELQLEGIDFAHHLYVPEIDPHPGEQHHDRGDHNHIYKRIVQHVRNGGYDGIHYEAFDDVLKDSQSGLTHDALIGKRKQSLKDAERRLSYHVVEPLKRNGHNREAEYVKVLVNWHEASDGRGLSQLTRCRYNYYHMLSFILDEWMPWHHSSYDFSTIDINRPVENIRGFSGETVIEVTTNIESQERRRLLNKELGCAEHPRAAVTDDLETFYSITHRDLGNVFILKQFKEYWPKGVREFTKRMDGDLPFYYWTLNERYSDEDLPSFDHCPAIDEDQDLRTHPLRLHRLTINQREDSSIFVSGHAHLPSRHKKSIRQSFHKPESILPD</sequence>
<evidence type="ECO:0000313" key="3">
    <source>
        <dbReference type="Proteomes" id="UP001159405"/>
    </source>
</evidence>
<evidence type="ECO:0000256" key="1">
    <source>
        <dbReference type="SAM" id="MobiDB-lite"/>
    </source>
</evidence>
<dbReference type="PANTHER" id="PTHR14164">
    <property type="entry name" value="PERICENTRIOLAR MATERIAL 1-RELATED"/>
    <property type="match status" value="1"/>
</dbReference>
<dbReference type="InterPro" id="IPR024138">
    <property type="entry name" value="Pericentriolar_Pcm1"/>
</dbReference>
<protein>
    <submittedName>
        <fullName evidence="2">Uncharacterized protein</fullName>
    </submittedName>
</protein>
<name>A0ABN8QET2_9CNID</name>
<gene>
    <name evidence="2" type="ORF">PLOB_00005630</name>
</gene>
<reference evidence="2 3" key="1">
    <citation type="submission" date="2022-05" db="EMBL/GenBank/DDBJ databases">
        <authorList>
            <consortium name="Genoscope - CEA"/>
            <person name="William W."/>
        </authorList>
    </citation>
    <scope>NUCLEOTIDE SEQUENCE [LARGE SCALE GENOMIC DNA]</scope>
</reference>
<feature type="compositionally biased region" description="Basic residues" evidence="1">
    <location>
        <begin position="670"/>
        <end position="682"/>
    </location>
</feature>
<organism evidence="2 3">
    <name type="scientific">Porites lobata</name>
    <dbReference type="NCBI Taxonomy" id="104759"/>
    <lineage>
        <taxon>Eukaryota</taxon>
        <taxon>Metazoa</taxon>
        <taxon>Cnidaria</taxon>
        <taxon>Anthozoa</taxon>
        <taxon>Hexacorallia</taxon>
        <taxon>Scleractinia</taxon>
        <taxon>Fungiina</taxon>
        <taxon>Poritidae</taxon>
        <taxon>Porites</taxon>
    </lineage>
</organism>
<proteinExistence type="predicted"/>
<keyword evidence="3" id="KW-1185">Reference proteome</keyword>
<dbReference type="PANTHER" id="PTHR14164:SF12">
    <property type="entry name" value="PERICENTRIOLAR MATERIAL 1 PROTEIN"/>
    <property type="match status" value="1"/>
</dbReference>